<reference evidence="1" key="1">
    <citation type="submission" date="2022-04" db="EMBL/GenBank/DDBJ databases">
        <title>Roseibium sp. CAU 1639 isolated from mud.</title>
        <authorList>
            <person name="Kim W."/>
        </authorList>
    </citation>
    <scope>NUCLEOTIDE SEQUENCE</scope>
    <source>
        <strain evidence="1">CAU 1639</strain>
    </source>
</reference>
<sequence length="220" mass="23488">MNVELEAAHPAVGLRPGEAGIAQWDRRGVDQLDQTLAFLAQPAGHVGHQMAGQIAEDRRRAGGVGVRQGRLSGNSQPQVIERLRPGRQGLLDLAQAGKAGQLGEQQGLEMALAGPGPVSLANTVVALVKTHHTVDDATVEWFQNALKGGTNKRHGRPPKIKFGDKIFDLKRRQCLSCNLTHPKNPGQLCAKAGMTTGENPFSNRAAGCGSNVPNRRHCRA</sequence>
<comment type="caution">
    <text evidence="1">The sequence shown here is derived from an EMBL/GenBank/DDBJ whole genome shotgun (WGS) entry which is preliminary data.</text>
</comment>
<organism evidence="1 2">
    <name type="scientific">Roseibium sediminicola</name>
    <dbReference type="NCBI Taxonomy" id="2933272"/>
    <lineage>
        <taxon>Bacteria</taxon>
        <taxon>Pseudomonadati</taxon>
        <taxon>Pseudomonadota</taxon>
        <taxon>Alphaproteobacteria</taxon>
        <taxon>Hyphomicrobiales</taxon>
        <taxon>Stappiaceae</taxon>
        <taxon>Roseibium</taxon>
    </lineage>
</organism>
<gene>
    <name evidence="1" type="ORF">M0H32_01855</name>
</gene>
<proteinExistence type="predicted"/>
<evidence type="ECO:0000313" key="2">
    <source>
        <dbReference type="Proteomes" id="UP001431221"/>
    </source>
</evidence>
<name>A0ABT0GN91_9HYPH</name>
<dbReference type="Proteomes" id="UP001431221">
    <property type="component" value="Unassembled WGS sequence"/>
</dbReference>
<dbReference type="EMBL" id="JALNMJ010000001">
    <property type="protein sequence ID" value="MCK7610892.1"/>
    <property type="molecule type" value="Genomic_DNA"/>
</dbReference>
<accession>A0ABT0GN91</accession>
<protein>
    <submittedName>
        <fullName evidence="1">Uncharacterized protein</fullName>
    </submittedName>
</protein>
<evidence type="ECO:0000313" key="1">
    <source>
        <dbReference type="EMBL" id="MCK7610892.1"/>
    </source>
</evidence>
<keyword evidence="2" id="KW-1185">Reference proteome</keyword>